<dbReference type="EMBL" id="JAIWYP010000008">
    <property type="protein sequence ID" value="KAH3790702.1"/>
    <property type="molecule type" value="Genomic_DNA"/>
</dbReference>
<protein>
    <submittedName>
        <fullName evidence="1">Uncharacterized protein</fullName>
    </submittedName>
</protein>
<name>A0A9D4J033_DREPO</name>
<sequence>MQYCSFRGNSFCGGCAGFCGRFRLALTRGYARTWLFPKGTCSLHKKLSEEGCDEQSLEPVNSQLKEAGRKWLAVADHDNDRASDSKSDSHISHIRANATNGYYC</sequence>
<accession>A0A9D4J033</accession>
<dbReference type="Proteomes" id="UP000828390">
    <property type="component" value="Unassembled WGS sequence"/>
</dbReference>
<reference evidence="1" key="2">
    <citation type="submission" date="2020-11" db="EMBL/GenBank/DDBJ databases">
        <authorList>
            <person name="McCartney M.A."/>
            <person name="Auch B."/>
            <person name="Kono T."/>
            <person name="Mallez S."/>
            <person name="Becker A."/>
            <person name="Gohl D.M."/>
            <person name="Silverstein K.A.T."/>
            <person name="Koren S."/>
            <person name="Bechman K.B."/>
            <person name="Herman A."/>
            <person name="Abrahante J.E."/>
            <person name="Garbe J."/>
        </authorList>
    </citation>
    <scope>NUCLEOTIDE SEQUENCE</scope>
    <source>
        <strain evidence="1">Duluth1</strain>
        <tissue evidence="1">Whole animal</tissue>
    </source>
</reference>
<evidence type="ECO:0000313" key="2">
    <source>
        <dbReference type="Proteomes" id="UP000828390"/>
    </source>
</evidence>
<reference evidence="1" key="1">
    <citation type="journal article" date="2019" name="bioRxiv">
        <title>The Genome of the Zebra Mussel, Dreissena polymorpha: A Resource for Invasive Species Research.</title>
        <authorList>
            <person name="McCartney M.A."/>
            <person name="Auch B."/>
            <person name="Kono T."/>
            <person name="Mallez S."/>
            <person name="Zhang Y."/>
            <person name="Obille A."/>
            <person name="Becker A."/>
            <person name="Abrahante J.E."/>
            <person name="Garbe J."/>
            <person name="Badalamenti J.P."/>
            <person name="Herman A."/>
            <person name="Mangelson H."/>
            <person name="Liachko I."/>
            <person name="Sullivan S."/>
            <person name="Sone E.D."/>
            <person name="Koren S."/>
            <person name="Silverstein K.A.T."/>
            <person name="Beckman K.B."/>
            <person name="Gohl D.M."/>
        </authorList>
    </citation>
    <scope>NUCLEOTIDE SEQUENCE</scope>
    <source>
        <strain evidence="1">Duluth1</strain>
        <tissue evidence="1">Whole animal</tissue>
    </source>
</reference>
<gene>
    <name evidence="1" type="ORF">DPMN_168909</name>
</gene>
<proteinExistence type="predicted"/>
<organism evidence="1 2">
    <name type="scientific">Dreissena polymorpha</name>
    <name type="common">Zebra mussel</name>
    <name type="synonym">Mytilus polymorpha</name>
    <dbReference type="NCBI Taxonomy" id="45954"/>
    <lineage>
        <taxon>Eukaryota</taxon>
        <taxon>Metazoa</taxon>
        <taxon>Spiralia</taxon>
        <taxon>Lophotrochozoa</taxon>
        <taxon>Mollusca</taxon>
        <taxon>Bivalvia</taxon>
        <taxon>Autobranchia</taxon>
        <taxon>Heteroconchia</taxon>
        <taxon>Euheterodonta</taxon>
        <taxon>Imparidentia</taxon>
        <taxon>Neoheterodontei</taxon>
        <taxon>Myida</taxon>
        <taxon>Dreissenoidea</taxon>
        <taxon>Dreissenidae</taxon>
        <taxon>Dreissena</taxon>
    </lineage>
</organism>
<comment type="caution">
    <text evidence="1">The sequence shown here is derived from an EMBL/GenBank/DDBJ whole genome shotgun (WGS) entry which is preliminary data.</text>
</comment>
<keyword evidence="2" id="KW-1185">Reference proteome</keyword>
<evidence type="ECO:0000313" key="1">
    <source>
        <dbReference type="EMBL" id="KAH3790702.1"/>
    </source>
</evidence>
<dbReference type="AlphaFoldDB" id="A0A9D4J033"/>